<dbReference type="Proteomes" id="UP000682733">
    <property type="component" value="Unassembled WGS sequence"/>
</dbReference>
<accession>A0A8S2GCS0</accession>
<dbReference type="EMBL" id="CAJOBA010020661">
    <property type="protein sequence ID" value="CAF3909405.1"/>
    <property type="molecule type" value="Genomic_DNA"/>
</dbReference>
<reference evidence="1" key="1">
    <citation type="submission" date="2021-02" db="EMBL/GenBank/DDBJ databases">
        <authorList>
            <person name="Nowell W R."/>
        </authorList>
    </citation>
    <scope>NUCLEOTIDE SEQUENCE</scope>
</reference>
<sequence>MQESSRSARVRAGYG</sequence>
<gene>
    <name evidence="1" type="ORF">OVA965_LOCUS46240</name>
    <name evidence="2" type="ORF">TMI583_LOCUS20957</name>
</gene>
<comment type="caution">
    <text evidence="1">The sequence shown here is derived from an EMBL/GenBank/DDBJ whole genome shotgun (WGS) entry which is preliminary data.</text>
</comment>
<name>A0A8S2GCS0_9BILA</name>
<organism evidence="1 3">
    <name type="scientific">Didymodactylos carnosus</name>
    <dbReference type="NCBI Taxonomy" id="1234261"/>
    <lineage>
        <taxon>Eukaryota</taxon>
        <taxon>Metazoa</taxon>
        <taxon>Spiralia</taxon>
        <taxon>Gnathifera</taxon>
        <taxon>Rotifera</taxon>
        <taxon>Eurotatoria</taxon>
        <taxon>Bdelloidea</taxon>
        <taxon>Philodinida</taxon>
        <taxon>Philodinidae</taxon>
        <taxon>Didymodactylos</taxon>
    </lineage>
</organism>
<protein>
    <submittedName>
        <fullName evidence="1">Uncharacterized protein</fullName>
    </submittedName>
</protein>
<evidence type="ECO:0000313" key="2">
    <source>
        <dbReference type="EMBL" id="CAF3909405.1"/>
    </source>
</evidence>
<evidence type="ECO:0000313" key="1">
    <source>
        <dbReference type="EMBL" id="CAF1687090.1"/>
    </source>
</evidence>
<feature type="non-terminal residue" evidence="1">
    <location>
        <position position="15"/>
    </location>
</feature>
<proteinExistence type="predicted"/>
<dbReference type="EMBL" id="CAJNOK010084382">
    <property type="protein sequence ID" value="CAF1687090.1"/>
    <property type="molecule type" value="Genomic_DNA"/>
</dbReference>
<dbReference type="Proteomes" id="UP000677228">
    <property type="component" value="Unassembled WGS sequence"/>
</dbReference>
<evidence type="ECO:0000313" key="3">
    <source>
        <dbReference type="Proteomes" id="UP000677228"/>
    </source>
</evidence>